<dbReference type="Gene3D" id="2.60.40.1120">
    <property type="entry name" value="Carboxypeptidase-like, regulatory domain"/>
    <property type="match status" value="1"/>
</dbReference>
<keyword evidence="3" id="KW-0121">Carboxypeptidase</keyword>
<dbReference type="InterPro" id="IPR013783">
    <property type="entry name" value="Ig-like_fold"/>
</dbReference>
<feature type="compositionally biased region" description="Acidic residues" evidence="1">
    <location>
        <begin position="109"/>
        <end position="146"/>
    </location>
</feature>
<keyword evidence="3" id="KW-0645">Protease</keyword>
<dbReference type="Pfam" id="PF13620">
    <property type="entry name" value="CarboxypepD_reg"/>
    <property type="match status" value="1"/>
</dbReference>
<dbReference type="OrthoDB" id="178051at2157"/>
<evidence type="ECO:0000313" key="4">
    <source>
        <dbReference type="Proteomes" id="UP000199161"/>
    </source>
</evidence>
<dbReference type="InterPro" id="IPR056489">
    <property type="entry name" value="Ig_Fls_DR_A0283-like"/>
</dbReference>
<accession>A0A1I1HES8</accession>
<proteinExistence type="predicted"/>
<feature type="compositionally biased region" description="Gly residues" evidence="1">
    <location>
        <begin position="61"/>
        <end position="71"/>
    </location>
</feature>
<evidence type="ECO:0000259" key="2">
    <source>
        <dbReference type="Pfam" id="PF24025"/>
    </source>
</evidence>
<feature type="domain" description="Fervidolysin/DR-A0283-like Ig-like" evidence="2">
    <location>
        <begin position="234"/>
        <end position="295"/>
    </location>
</feature>
<dbReference type="Pfam" id="PF24025">
    <property type="entry name" value="Ig_DR_A0283-like"/>
    <property type="match status" value="1"/>
</dbReference>
<feature type="compositionally biased region" description="Acidic residues" evidence="1">
    <location>
        <begin position="73"/>
        <end position="101"/>
    </location>
</feature>
<dbReference type="EMBL" id="FOKW01000005">
    <property type="protein sequence ID" value="SFC19620.1"/>
    <property type="molecule type" value="Genomic_DNA"/>
</dbReference>
<gene>
    <name evidence="3" type="ORF">SAMN05444422_105227</name>
</gene>
<organism evidence="3 4">
    <name type="scientific">Natronobacterium haloterrestre</name>
    <name type="common">Halobiforma haloterrestris</name>
    <dbReference type="NCBI Taxonomy" id="148448"/>
    <lineage>
        <taxon>Archaea</taxon>
        <taxon>Methanobacteriati</taxon>
        <taxon>Methanobacteriota</taxon>
        <taxon>Stenosarchaea group</taxon>
        <taxon>Halobacteria</taxon>
        <taxon>Halobacteriales</taxon>
        <taxon>Natrialbaceae</taxon>
        <taxon>Natronobacterium</taxon>
    </lineage>
</organism>
<protein>
    <submittedName>
        <fullName evidence="3">Carboxypeptidase regulatory-like domain-containing protein</fullName>
    </submittedName>
</protein>
<keyword evidence="3" id="KW-0378">Hydrolase</keyword>
<reference evidence="4" key="1">
    <citation type="submission" date="2016-10" db="EMBL/GenBank/DDBJ databases">
        <authorList>
            <person name="Varghese N."/>
            <person name="Submissions S."/>
        </authorList>
    </citation>
    <scope>NUCLEOTIDE SEQUENCE [LARGE SCALE GENOMIC DNA]</scope>
    <source>
        <strain evidence="4">DSM 13078</strain>
    </source>
</reference>
<feature type="region of interest" description="Disordered" evidence="1">
    <location>
        <begin position="52"/>
        <end position="165"/>
    </location>
</feature>
<dbReference type="GO" id="GO:0004180">
    <property type="term" value="F:carboxypeptidase activity"/>
    <property type="evidence" value="ECO:0007669"/>
    <property type="project" value="UniProtKB-KW"/>
</dbReference>
<dbReference type="Gene3D" id="2.60.40.10">
    <property type="entry name" value="Immunoglobulins"/>
    <property type="match status" value="1"/>
</dbReference>
<dbReference type="Proteomes" id="UP000199161">
    <property type="component" value="Unassembled WGS sequence"/>
</dbReference>
<sequence length="324" mass="34323">MRRNVQRQRSKTRSITSTVQVLLTLSGVVLLVAGLVLAVSGASVGSAFGAVNDEWNDQGWGTDGDGDGGGTAETDEETDVTDGEDETADDDGTGGSDEDGGGDGNDGADSGDDEQEDDENGSDDGDDSDEQDGVDDGDDSDDEQEENDRYALTAFVEDENGDSIDNATVELEDEDREVHTEDGQAEFDDLADGEYELVADADGYEQTRETVEIDGDDEAVLLTLASADEDETNALTVLVEDDDGNSIDGVAVELESTDDPLLGSGEQREAETDDGLVEFEDLADGEYEITAGGAEDEYEETREMVELDGDDEAVLLTLSEAEND</sequence>
<evidence type="ECO:0000313" key="3">
    <source>
        <dbReference type="EMBL" id="SFC19620.1"/>
    </source>
</evidence>
<name>A0A1I1HES8_NATHA</name>
<evidence type="ECO:0000256" key="1">
    <source>
        <dbReference type="SAM" id="MobiDB-lite"/>
    </source>
</evidence>
<dbReference type="AlphaFoldDB" id="A0A1I1HES8"/>
<keyword evidence="4" id="KW-1185">Reference proteome</keyword>
<dbReference type="SUPFAM" id="SSF49478">
    <property type="entry name" value="Cna protein B-type domain"/>
    <property type="match status" value="1"/>
</dbReference>